<reference evidence="2" key="1">
    <citation type="submission" date="2017-11" db="EMBL/GenBank/DDBJ databases">
        <title>Three new genomes from thermophilic consortium.</title>
        <authorList>
            <person name="Quaggio R."/>
            <person name="Amgarten D."/>
            <person name="Setubal J.C."/>
        </authorList>
    </citation>
    <scope>NUCLEOTIDE SEQUENCE</scope>
    <source>
        <strain evidence="2">ZCTH01-B2</strain>
    </source>
</reference>
<name>A0A953I6S3_SYMTR</name>
<dbReference type="AlphaFoldDB" id="A0A953I6S3"/>
<keyword evidence="1" id="KW-0812">Transmembrane</keyword>
<evidence type="ECO:0000313" key="3">
    <source>
        <dbReference type="Proteomes" id="UP000732377"/>
    </source>
</evidence>
<keyword evidence="1" id="KW-1133">Transmembrane helix</keyword>
<proteinExistence type="predicted"/>
<evidence type="ECO:0000256" key="1">
    <source>
        <dbReference type="SAM" id="Phobius"/>
    </source>
</evidence>
<feature type="transmembrane region" description="Helical" evidence="1">
    <location>
        <begin position="75"/>
        <end position="98"/>
    </location>
</feature>
<comment type="caution">
    <text evidence="2">The sequence shown here is derived from an EMBL/GenBank/DDBJ whole genome shotgun (WGS) entry which is preliminary data.</text>
</comment>
<organism evidence="2 3">
    <name type="scientific">Symbiobacterium thermophilum</name>
    <dbReference type="NCBI Taxonomy" id="2734"/>
    <lineage>
        <taxon>Bacteria</taxon>
        <taxon>Bacillati</taxon>
        <taxon>Bacillota</taxon>
        <taxon>Clostridia</taxon>
        <taxon>Eubacteriales</taxon>
        <taxon>Symbiobacteriaceae</taxon>
        <taxon>Symbiobacterium</taxon>
    </lineage>
</organism>
<feature type="transmembrane region" description="Helical" evidence="1">
    <location>
        <begin position="12"/>
        <end position="39"/>
    </location>
</feature>
<gene>
    <name evidence="2" type="ORF">CWE10_18120</name>
</gene>
<feature type="transmembrane region" description="Helical" evidence="1">
    <location>
        <begin position="110"/>
        <end position="129"/>
    </location>
</feature>
<accession>A0A953I6S3</accession>
<protein>
    <submittedName>
        <fullName evidence="2">Uncharacterized protein</fullName>
    </submittedName>
</protein>
<dbReference type="Proteomes" id="UP000732377">
    <property type="component" value="Unassembled WGS sequence"/>
</dbReference>
<feature type="transmembrane region" description="Helical" evidence="1">
    <location>
        <begin position="45"/>
        <end position="68"/>
    </location>
</feature>
<keyword evidence="1" id="KW-0472">Membrane</keyword>
<dbReference type="EMBL" id="PIUK01000325">
    <property type="protein sequence ID" value="MBY6278056.1"/>
    <property type="molecule type" value="Genomic_DNA"/>
</dbReference>
<evidence type="ECO:0000313" key="2">
    <source>
        <dbReference type="EMBL" id="MBY6278056.1"/>
    </source>
</evidence>
<sequence length="270" mass="27865">MAAWVKDRAAGLTALFTLSVPVLLAVGGAALVSGALYGLVVGGRLFHWVEAVIGAVIGGISAGVGGWLAGLGGKLAARVGIAATNIAAGGASSLVSYLVHSPERSVRGAVGAFALGGLASGLFMGLNTLTSRFWTWRLGTHAPAGDWARSRSMVAAALAEPDPVPGSSAAAPGSELRARVLRNILDSRRARESSRFREYVRAEAEWEDIARWRATHGYQYDVFREGPLGGLRPVTLHATSTACATTKWCCPRTGCSTGPAGKTRLGAGSP</sequence>